<keyword evidence="3 5" id="KW-1133">Transmembrane helix</keyword>
<dbReference type="Pfam" id="PF02535">
    <property type="entry name" value="Zip"/>
    <property type="match status" value="1"/>
</dbReference>
<feature type="transmembrane region" description="Helical" evidence="5">
    <location>
        <begin position="194"/>
        <end position="211"/>
    </location>
</feature>
<dbReference type="GO" id="GO:0005385">
    <property type="term" value="F:zinc ion transmembrane transporter activity"/>
    <property type="evidence" value="ECO:0007669"/>
    <property type="project" value="TreeGrafter"/>
</dbReference>
<evidence type="ECO:0000313" key="7">
    <source>
        <dbReference type="Proteomes" id="UP000189810"/>
    </source>
</evidence>
<feature type="transmembrane region" description="Helical" evidence="5">
    <location>
        <begin position="6"/>
        <end position="27"/>
    </location>
</feature>
<evidence type="ECO:0000256" key="4">
    <source>
        <dbReference type="ARBA" id="ARBA00023136"/>
    </source>
</evidence>
<name>A0A1M6SRC4_9AQUI</name>
<dbReference type="PANTHER" id="PTHR11040:SF70">
    <property type="entry name" value="OS05G0316100 PROTEIN"/>
    <property type="match status" value="1"/>
</dbReference>
<organism evidence="6 7">
    <name type="scientific">Thermocrinis minervae</name>
    <dbReference type="NCBI Taxonomy" id="381751"/>
    <lineage>
        <taxon>Bacteria</taxon>
        <taxon>Pseudomonadati</taxon>
        <taxon>Aquificota</taxon>
        <taxon>Aquificia</taxon>
        <taxon>Aquificales</taxon>
        <taxon>Aquificaceae</taxon>
        <taxon>Thermocrinis</taxon>
    </lineage>
</organism>
<evidence type="ECO:0000256" key="2">
    <source>
        <dbReference type="ARBA" id="ARBA00022692"/>
    </source>
</evidence>
<dbReference type="OrthoDB" id="9787346at2"/>
<dbReference type="EMBL" id="LT670846">
    <property type="protein sequence ID" value="SHK47245.1"/>
    <property type="molecule type" value="Genomic_DNA"/>
</dbReference>
<sequence length="246" mass="26295">MNFSADVFSSAFLLVLGTSVGSLLALVQRFRLLSLHEGLSFAGGVMLVASFTSLILPSLRIGSFTQTAFGIILGFSLMGLLERLLAHEHVFIGKEGTFEVLHKRVTLIMLGVIIHNMPEGFSVGVSSAYDLQKGLSTALAIAIQDIPEGLVVSLPLMAIHRSSYFALLLGVISGVLEGLFCVLGYLIFTEAVSLLPLGLALGGGAMLYVVAKEVFPEVYSGEKHFRITVALLAGLLVMLYLDTLFS</sequence>
<feature type="transmembrane region" description="Helical" evidence="5">
    <location>
        <begin position="223"/>
        <end position="241"/>
    </location>
</feature>
<keyword evidence="2 5" id="KW-0812">Transmembrane</keyword>
<keyword evidence="7" id="KW-1185">Reference proteome</keyword>
<evidence type="ECO:0000256" key="3">
    <source>
        <dbReference type="ARBA" id="ARBA00022989"/>
    </source>
</evidence>
<evidence type="ECO:0000313" key="6">
    <source>
        <dbReference type="EMBL" id="SHK47245.1"/>
    </source>
</evidence>
<gene>
    <name evidence="6" type="ORF">SAMN05444391_1135</name>
</gene>
<keyword evidence="4 5" id="KW-0472">Membrane</keyword>
<accession>A0A1M6SRC4</accession>
<feature type="transmembrane region" description="Helical" evidence="5">
    <location>
        <begin position="164"/>
        <end position="188"/>
    </location>
</feature>
<dbReference type="STRING" id="381751.SAMN05444391_1135"/>
<feature type="transmembrane region" description="Helical" evidence="5">
    <location>
        <begin position="63"/>
        <end position="81"/>
    </location>
</feature>
<evidence type="ECO:0000256" key="1">
    <source>
        <dbReference type="ARBA" id="ARBA00004141"/>
    </source>
</evidence>
<reference evidence="6 7" key="1">
    <citation type="submission" date="2016-11" db="EMBL/GenBank/DDBJ databases">
        <authorList>
            <person name="Jaros S."/>
            <person name="Januszkiewicz K."/>
            <person name="Wedrychowicz H."/>
        </authorList>
    </citation>
    <scope>NUCLEOTIDE SEQUENCE [LARGE SCALE GENOMIC DNA]</scope>
    <source>
        <strain evidence="6 7">DSM 19557</strain>
    </source>
</reference>
<dbReference type="InterPro" id="IPR003689">
    <property type="entry name" value="ZIP"/>
</dbReference>
<protein>
    <submittedName>
        <fullName evidence="6">Zinc transporter, ZIP family</fullName>
    </submittedName>
</protein>
<evidence type="ECO:0000256" key="5">
    <source>
        <dbReference type="SAM" id="Phobius"/>
    </source>
</evidence>
<dbReference type="Proteomes" id="UP000189810">
    <property type="component" value="Chromosome I"/>
</dbReference>
<proteinExistence type="predicted"/>
<comment type="subcellular location">
    <subcellularLocation>
        <location evidence="1">Membrane</location>
        <topology evidence="1">Multi-pass membrane protein</topology>
    </subcellularLocation>
</comment>
<dbReference type="PANTHER" id="PTHR11040">
    <property type="entry name" value="ZINC/IRON TRANSPORTER"/>
    <property type="match status" value="1"/>
</dbReference>
<dbReference type="AlphaFoldDB" id="A0A1M6SRC4"/>
<dbReference type="RefSeq" id="WP_079654243.1">
    <property type="nucleotide sequence ID" value="NZ_LT670846.1"/>
</dbReference>
<dbReference type="GO" id="GO:0016020">
    <property type="term" value="C:membrane"/>
    <property type="evidence" value="ECO:0007669"/>
    <property type="project" value="UniProtKB-SubCell"/>
</dbReference>
<feature type="transmembrane region" description="Helical" evidence="5">
    <location>
        <begin position="39"/>
        <end position="57"/>
    </location>
</feature>